<dbReference type="InterPro" id="IPR011701">
    <property type="entry name" value="MFS"/>
</dbReference>
<dbReference type="PROSITE" id="PS50850">
    <property type="entry name" value="MFS"/>
    <property type="match status" value="1"/>
</dbReference>
<reference evidence="8 9" key="1">
    <citation type="submission" date="2020-04" db="EMBL/GenBank/DDBJ databases">
        <title>Novel species.</title>
        <authorList>
            <person name="Teo W.F.A."/>
            <person name="Lipun K."/>
            <person name="Srisuk N."/>
            <person name="Duangmal K."/>
        </authorList>
    </citation>
    <scope>NUCLEOTIDE SEQUENCE [LARGE SCALE GENOMIC DNA]</scope>
    <source>
        <strain evidence="8 9">K13G38</strain>
    </source>
</reference>
<dbReference type="EMBL" id="JAAXLS010000036">
    <property type="protein sequence ID" value="NKQ57409.1"/>
    <property type="molecule type" value="Genomic_DNA"/>
</dbReference>
<sequence length="396" mass="40610">MREALRNAEYRALWFAEAQSCAGDQLAKVALAIMVYGRTGSPLWAAIVYALTFLPALAGGLGLSQLADRYPRRAVLATSAAVQGVLVGCMAIPGTPLPILCVLLVAVQLAGAPANAAQNAITREVFANDEVYLRSQDLRGITMNTVMLLGLGGGGLLVTAVGTSWALAIDAATFLVSAVVVRCWVANRPAAAGKQDSWFGSIRWVAGQRPLRVLIGLSWLVGLAVVPEGLAAPLAHEMGESQHAVGWLLAADPLGFVVGAFLLSHYVSAEARTRLLGVLALGSVATLLGFAWKPNLTAALVLLMLAGAIGAYIITVTATFSTWVPNEMRGGASGVYRTGLRVAQGVGVALGGAVAQATGSAAGTVAIAGMAGVLLAVPVAISWTRVRVLAPAAIGS</sequence>
<dbReference type="PANTHER" id="PTHR23513:SF11">
    <property type="entry name" value="STAPHYLOFERRIN A TRANSPORTER"/>
    <property type="match status" value="1"/>
</dbReference>
<dbReference type="PANTHER" id="PTHR23513">
    <property type="entry name" value="INTEGRAL MEMBRANE EFFLUX PROTEIN-RELATED"/>
    <property type="match status" value="1"/>
</dbReference>
<dbReference type="Proteomes" id="UP000715441">
    <property type="component" value="Unassembled WGS sequence"/>
</dbReference>
<evidence type="ECO:0000313" key="8">
    <source>
        <dbReference type="EMBL" id="NKQ57409.1"/>
    </source>
</evidence>
<feature type="transmembrane region" description="Helical" evidence="6">
    <location>
        <begin position="244"/>
        <end position="263"/>
    </location>
</feature>
<protein>
    <submittedName>
        <fullName evidence="8">MFS transporter</fullName>
    </submittedName>
</protein>
<proteinExistence type="predicted"/>
<keyword evidence="5 6" id="KW-0472">Membrane</keyword>
<evidence type="ECO:0000256" key="3">
    <source>
        <dbReference type="ARBA" id="ARBA00022692"/>
    </source>
</evidence>
<evidence type="ECO:0000256" key="2">
    <source>
        <dbReference type="ARBA" id="ARBA00022475"/>
    </source>
</evidence>
<evidence type="ECO:0000256" key="1">
    <source>
        <dbReference type="ARBA" id="ARBA00004651"/>
    </source>
</evidence>
<dbReference type="Pfam" id="PF07690">
    <property type="entry name" value="MFS_1"/>
    <property type="match status" value="2"/>
</dbReference>
<feature type="transmembrane region" description="Helical" evidence="6">
    <location>
        <begin position="335"/>
        <end position="355"/>
    </location>
</feature>
<evidence type="ECO:0000256" key="5">
    <source>
        <dbReference type="ARBA" id="ARBA00023136"/>
    </source>
</evidence>
<dbReference type="CDD" id="cd06173">
    <property type="entry name" value="MFS_MefA_like"/>
    <property type="match status" value="1"/>
</dbReference>
<dbReference type="Gene3D" id="1.20.1250.20">
    <property type="entry name" value="MFS general substrate transporter like domains"/>
    <property type="match status" value="2"/>
</dbReference>
<feature type="transmembrane region" description="Helical" evidence="6">
    <location>
        <begin position="138"/>
        <end position="158"/>
    </location>
</feature>
<comment type="subcellular location">
    <subcellularLocation>
        <location evidence="1">Cell membrane</location>
        <topology evidence="1">Multi-pass membrane protein</topology>
    </subcellularLocation>
</comment>
<evidence type="ECO:0000313" key="9">
    <source>
        <dbReference type="Proteomes" id="UP000715441"/>
    </source>
</evidence>
<feature type="transmembrane region" description="Helical" evidence="6">
    <location>
        <begin position="275"/>
        <end position="292"/>
    </location>
</feature>
<evidence type="ECO:0000256" key="6">
    <source>
        <dbReference type="SAM" id="Phobius"/>
    </source>
</evidence>
<gene>
    <name evidence="8" type="ORF">HFP15_31550</name>
</gene>
<keyword evidence="3 6" id="KW-0812">Transmembrane</keyword>
<comment type="caution">
    <text evidence="8">The sequence shown here is derived from an EMBL/GenBank/DDBJ whole genome shotgun (WGS) entry which is preliminary data.</text>
</comment>
<dbReference type="RefSeq" id="WP_168520481.1">
    <property type="nucleotide sequence ID" value="NZ_JAAXLS010000036.1"/>
</dbReference>
<feature type="transmembrane region" description="Helical" evidence="6">
    <location>
        <begin position="361"/>
        <end position="381"/>
    </location>
</feature>
<dbReference type="InterPro" id="IPR020846">
    <property type="entry name" value="MFS_dom"/>
</dbReference>
<dbReference type="SUPFAM" id="SSF103473">
    <property type="entry name" value="MFS general substrate transporter"/>
    <property type="match status" value="1"/>
</dbReference>
<feature type="transmembrane region" description="Helical" evidence="6">
    <location>
        <begin position="213"/>
        <end position="232"/>
    </location>
</feature>
<keyword evidence="4 6" id="KW-1133">Transmembrane helix</keyword>
<feature type="domain" description="Major facilitator superfamily (MFS) profile" evidence="7">
    <location>
        <begin position="208"/>
        <end position="396"/>
    </location>
</feature>
<evidence type="ECO:0000259" key="7">
    <source>
        <dbReference type="PROSITE" id="PS50850"/>
    </source>
</evidence>
<keyword evidence="9" id="KW-1185">Reference proteome</keyword>
<accession>A0ABX1JD74</accession>
<evidence type="ECO:0000256" key="4">
    <source>
        <dbReference type="ARBA" id="ARBA00022989"/>
    </source>
</evidence>
<keyword evidence="2" id="KW-1003">Cell membrane</keyword>
<feature type="transmembrane region" description="Helical" evidence="6">
    <location>
        <begin position="298"/>
        <end position="323"/>
    </location>
</feature>
<organism evidence="8 9">
    <name type="scientific">Amycolatopsis acididurans</name>
    <dbReference type="NCBI Taxonomy" id="2724524"/>
    <lineage>
        <taxon>Bacteria</taxon>
        <taxon>Bacillati</taxon>
        <taxon>Actinomycetota</taxon>
        <taxon>Actinomycetes</taxon>
        <taxon>Pseudonocardiales</taxon>
        <taxon>Pseudonocardiaceae</taxon>
        <taxon>Amycolatopsis</taxon>
    </lineage>
</organism>
<dbReference type="InterPro" id="IPR036259">
    <property type="entry name" value="MFS_trans_sf"/>
</dbReference>
<feature type="transmembrane region" description="Helical" evidence="6">
    <location>
        <begin position="43"/>
        <end position="63"/>
    </location>
</feature>
<name>A0ABX1JD74_9PSEU</name>